<name>A0A6A6W0V3_9PEZI</name>
<comment type="subcellular location">
    <subcellularLocation>
        <location evidence="2">Secreted</location>
    </subcellularLocation>
</comment>
<gene>
    <name evidence="7" type="ORF">EJ05DRAFT_503018</name>
</gene>
<keyword evidence="4" id="KW-1015">Disulfide bond</keyword>
<feature type="signal peptide" evidence="5">
    <location>
        <begin position="1"/>
        <end position="20"/>
    </location>
</feature>
<dbReference type="Proteomes" id="UP000799437">
    <property type="component" value="Unassembled WGS sequence"/>
</dbReference>
<evidence type="ECO:0000256" key="3">
    <source>
        <dbReference type="ARBA" id="ARBA00022525"/>
    </source>
</evidence>
<dbReference type="InterPro" id="IPR005103">
    <property type="entry name" value="AA9_LPMO"/>
</dbReference>
<keyword evidence="5" id="KW-0732">Signal</keyword>
<feature type="chain" id="PRO_5025632293" evidence="5">
    <location>
        <begin position="21"/>
        <end position="256"/>
    </location>
</feature>
<dbReference type="InterPro" id="IPR049892">
    <property type="entry name" value="AA9"/>
</dbReference>
<evidence type="ECO:0000256" key="5">
    <source>
        <dbReference type="SAM" id="SignalP"/>
    </source>
</evidence>
<dbReference type="OrthoDB" id="4849160at2759"/>
<evidence type="ECO:0000256" key="1">
    <source>
        <dbReference type="ARBA" id="ARBA00001973"/>
    </source>
</evidence>
<evidence type="ECO:0000256" key="4">
    <source>
        <dbReference type="ARBA" id="ARBA00023157"/>
    </source>
</evidence>
<dbReference type="Gene3D" id="2.70.50.70">
    <property type="match status" value="1"/>
</dbReference>
<accession>A0A6A6W0V3</accession>
<evidence type="ECO:0000313" key="7">
    <source>
        <dbReference type="EMBL" id="KAF2755560.1"/>
    </source>
</evidence>
<evidence type="ECO:0000256" key="2">
    <source>
        <dbReference type="ARBA" id="ARBA00004613"/>
    </source>
</evidence>
<dbReference type="PANTHER" id="PTHR33353:SF34">
    <property type="entry name" value="ENDO-BETA-1,4-GLUCANASE D"/>
    <property type="match status" value="1"/>
</dbReference>
<comment type="cofactor">
    <cofactor evidence="1">
        <name>Cu(2+)</name>
        <dbReference type="ChEBI" id="CHEBI:29036"/>
    </cofactor>
</comment>
<evidence type="ECO:0000313" key="8">
    <source>
        <dbReference type="Proteomes" id="UP000799437"/>
    </source>
</evidence>
<keyword evidence="3" id="KW-0964">Secreted</keyword>
<feature type="domain" description="Auxiliary Activity family 9 catalytic" evidence="6">
    <location>
        <begin position="21"/>
        <end position="233"/>
    </location>
</feature>
<dbReference type="AlphaFoldDB" id="A0A6A6W0V3"/>
<dbReference type="Pfam" id="PF03443">
    <property type="entry name" value="AA9"/>
    <property type="match status" value="1"/>
</dbReference>
<organism evidence="7 8">
    <name type="scientific">Pseudovirgaria hyperparasitica</name>
    <dbReference type="NCBI Taxonomy" id="470096"/>
    <lineage>
        <taxon>Eukaryota</taxon>
        <taxon>Fungi</taxon>
        <taxon>Dikarya</taxon>
        <taxon>Ascomycota</taxon>
        <taxon>Pezizomycotina</taxon>
        <taxon>Dothideomycetes</taxon>
        <taxon>Dothideomycetes incertae sedis</taxon>
        <taxon>Acrospermales</taxon>
        <taxon>Acrospermaceae</taxon>
        <taxon>Pseudovirgaria</taxon>
    </lineage>
</organism>
<dbReference type="GO" id="GO:0016787">
    <property type="term" value="F:hydrolase activity"/>
    <property type="evidence" value="ECO:0007669"/>
    <property type="project" value="UniProtKB-KW"/>
</dbReference>
<protein>
    <submittedName>
        <fullName evidence="7">Glycoside hydrolase</fullName>
    </submittedName>
</protein>
<dbReference type="RefSeq" id="XP_033598011.1">
    <property type="nucleotide sequence ID" value="XM_033747352.1"/>
</dbReference>
<proteinExistence type="predicted"/>
<dbReference type="GeneID" id="54488406"/>
<sequence length="256" mass="26995">MRSNILARLIGVSLVPLVSSHGHVSGIVADGIWYSGYDPAFAYANPIPKVAGWTASNIDNGFIAPDAFGTSDIICHKNSSAGQAYVTVKAGGKLVFQWSTWPVSHVGPVIDYIAPCTTSFNTTDPTKLKFVKLDAGGWISGSNPGKWATDTLIASNTSWAITVPAKLAPGDYVFRHEIIALHSAGQTNGAQAYPQCVNVRVTGAGTAVPSGGVSAVQFYKASDPGIKFDVYTSFTGYVVPGPAVWTAVKRAVEMVW</sequence>
<dbReference type="PANTHER" id="PTHR33353">
    <property type="entry name" value="PUTATIVE (AFU_ORTHOLOGUE AFUA_1G12560)-RELATED"/>
    <property type="match status" value="1"/>
</dbReference>
<keyword evidence="8" id="KW-1185">Reference proteome</keyword>
<evidence type="ECO:0000259" key="6">
    <source>
        <dbReference type="Pfam" id="PF03443"/>
    </source>
</evidence>
<dbReference type="CDD" id="cd21175">
    <property type="entry name" value="LPMO_AA9"/>
    <property type="match status" value="1"/>
</dbReference>
<dbReference type="GO" id="GO:0005576">
    <property type="term" value="C:extracellular region"/>
    <property type="evidence" value="ECO:0007669"/>
    <property type="project" value="UniProtKB-SubCell"/>
</dbReference>
<keyword evidence="7" id="KW-0378">Hydrolase</keyword>
<dbReference type="EMBL" id="ML996577">
    <property type="protein sequence ID" value="KAF2755560.1"/>
    <property type="molecule type" value="Genomic_DNA"/>
</dbReference>
<reference evidence="7" key="1">
    <citation type="journal article" date="2020" name="Stud. Mycol.">
        <title>101 Dothideomycetes genomes: a test case for predicting lifestyles and emergence of pathogens.</title>
        <authorList>
            <person name="Haridas S."/>
            <person name="Albert R."/>
            <person name="Binder M."/>
            <person name="Bloem J."/>
            <person name="Labutti K."/>
            <person name="Salamov A."/>
            <person name="Andreopoulos B."/>
            <person name="Baker S."/>
            <person name="Barry K."/>
            <person name="Bills G."/>
            <person name="Bluhm B."/>
            <person name="Cannon C."/>
            <person name="Castanera R."/>
            <person name="Culley D."/>
            <person name="Daum C."/>
            <person name="Ezra D."/>
            <person name="Gonzalez J."/>
            <person name="Henrissat B."/>
            <person name="Kuo A."/>
            <person name="Liang C."/>
            <person name="Lipzen A."/>
            <person name="Lutzoni F."/>
            <person name="Magnuson J."/>
            <person name="Mondo S."/>
            <person name="Nolan M."/>
            <person name="Ohm R."/>
            <person name="Pangilinan J."/>
            <person name="Park H.-J."/>
            <person name="Ramirez L."/>
            <person name="Alfaro M."/>
            <person name="Sun H."/>
            <person name="Tritt A."/>
            <person name="Yoshinaga Y."/>
            <person name="Zwiers L.-H."/>
            <person name="Turgeon B."/>
            <person name="Goodwin S."/>
            <person name="Spatafora J."/>
            <person name="Crous P."/>
            <person name="Grigoriev I."/>
        </authorList>
    </citation>
    <scope>NUCLEOTIDE SEQUENCE</scope>
    <source>
        <strain evidence="7">CBS 121739</strain>
    </source>
</reference>